<feature type="transmembrane region" description="Helical" evidence="1">
    <location>
        <begin position="65"/>
        <end position="86"/>
    </location>
</feature>
<name>A0A0G1HUW6_9BACT</name>
<organism evidence="2 3">
    <name type="scientific">Candidatus Collierbacteria bacterium GW2011_GWB2_44_22</name>
    <dbReference type="NCBI Taxonomy" id="1618387"/>
    <lineage>
        <taxon>Bacteria</taxon>
        <taxon>Candidatus Collieribacteriota</taxon>
    </lineage>
</organism>
<protein>
    <submittedName>
        <fullName evidence="2">Uncharacterized protein</fullName>
    </submittedName>
</protein>
<proteinExistence type="predicted"/>
<evidence type="ECO:0000313" key="3">
    <source>
        <dbReference type="Proteomes" id="UP000034006"/>
    </source>
</evidence>
<accession>A0A0G1HUW6</accession>
<feature type="transmembrane region" description="Helical" evidence="1">
    <location>
        <begin position="6"/>
        <end position="22"/>
    </location>
</feature>
<evidence type="ECO:0000313" key="2">
    <source>
        <dbReference type="EMBL" id="KKT50926.1"/>
    </source>
</evidence>
<reference evidence="2 3" key="1">
    <citation type="journal article" date="2015" name="Nature">
        <title>rRNA introns, odd ribosomes, and small enigmatic genomes across a large radiation of phyla.</title>
        <authorList>
            <person name="Brown C.T."/>
            <person name="Hug L.A."/>
            <person name="Thomas B.C."/>
            <person name="Sharon I."/>
            <person name="Castelle C.J."/>
            <person name="Singh A."/>
            <person name="Wilkins M.J."/>
            <person name="Williams K.H."/>
            <person name="Banfield J.F."/>
        </authorList>
    </citation>
    <scope>NUCLEOTIDE SEQUENCE [LARGE SCALE GENOMIC DNA]</scope>
</reference>
<dbReference type="EMBL" id="LCIH01000022">
    <property type="protein sequence ID" value="KKT50926.1"/>
    <property type="molecule type" value="Genomic_DNA"/>
</dbReference>
<evidence type="ECO:0000256" key="1">
    <source>
        <dbReference type="SAM" id="Phobius"/>
    </source>
</evidence>
<feature type="transmembrane region" description="Helical" evidence="1">
    <location>
        <begin position="31"/>
        <end position="50"/>
    </location>
</feature>
<gene>
    <name evidence="2" type="ORF">UW44_C0022G0002</name>
</gene>
<keyword evidence="1" id="KW-0812">Transmembrane</keyword>
<keyword evidence="1" id="KW-0472">Membrane</keyword>
<comment type="caution">
    <text evidence="2">The sequence shown here is derived from an EMBL/GenBank/DDBJ whole genome shotgun (WGS) entry which is preliminary data.</text>
</comment>
<dbReference type="STRING" id="1618387.UW44_C0022G0002"/>
<dbReference type="AlphaFoldDB" id="A0A0G1HUW6"/>
<sequence>MLKFLGCWLMNIVAILLISYSFNRGFVGSDVLLWIVVFVLSFLSLGYWTIKSEDWPMSYYWEIQGWWTIVTVVIVILTALGMVFTLSV</sequence>
<dbReference type="Proteomes" id="UP000034006">
    <property type="component" value="Unassembled WGS sequence"/>
</dbReference>
<keyword evidence="1" id="KW-1133">Transmembrane helix</keyword>